<evidence type="ECO:0000259" key="11">
    <source>
        <dbReference type="PROSITE" id="PS50011"/>
    </source>
</evidence>
<protein>
    <recommendedName>
        <fullName evidence="1">non-specific serine/threonine protein kinase</fullName>
        <ecNumber evidence="1">2.7.11.1</ecNumber>
    </recommendedName>
</protein>
<feature type="region of interest" description="Disordered" evidence="10">
    <location>
        <begin position="680"/>
        <end position="762"/>
    </location>
</feature>
<feature type="region of interest" description="Disordered" evidence="10">
    <location>
        <begin position="518"/>
        <end position="588"/>
    </location>
</feature>
<dbReference type="GO" id="GO:0005524">
    <property type="term" value="F:ATP binding"/>
    <property type="evidence" value="ECO:0007669"/>
    <property type="project" value="UniProtKB-KW"/>
</dbReference>
<dbReference type="STRING" id="765915.A0A1Y2HIP0"/>
<dbReference type="Gene3D" id="3.30.200.20">
    <property type="entry name" value="Phosphorylase Kinase, domain 1"/>
    <property type="match status" value="1"/>
</dbReference>
<dbReference type="GO" id="GO:0000160">
    <property type="term" value="P:phosphorelay signal transduction system"/>
    <property type="evidence" value="ECO:0007669"/>
    <property type="project" value="InterPro"/>
</dbReference>
<dbReference type="PANTHER" id="PTHR24356">
    <property type="entry name" value="SERINE/THREONINE-PROTEIN KINASE"/>
    <property type="match status" value="1"/>
</dbReference>
<dbReference type="GO" id="GO:0004674">
    <property type="term" value="F:protein serine/threonine kinase activity"/>
    <property type="evidence" value="ECO:0007669"/>
    <property type="project" value="UniProtKB-KW"/>
</dbReference>
<dbReference type="PANTHER" id="PTHR24356:SF1">
    <property type="entry name" value="SERINE_THREONINE-PROTEIN KINASE GREATWALL"/>
    <property type="match status" value="1"/>
</dbReference>
<keyword evidence="6" id="KW-0067">ATP-binding</keyword>
<comment type="catalytic activity">
    <reaction evidence="8">
        <text>L-seryl-[protein] + ATP = O-phospho-L-seryl-[protein] + ADP + H(+)</text>
        <dbReference type="Rhea" id="RHEA:17989"/>
        <dbReference type="Rhea" id="RHEA-COMP:9863"/>
        <dbReference type="Rhea" id="RHEA-COMP:11604"/>
        <dbReference type="ChEBI" id="CHEBI:15378"/>
        <dbReference type="ChEBI" id="CHEBI:29999"/>
        <dbReference type="ChEBI" id="CHEBI:30616"/>
        <dbReference type="ChEBI" id="CHEBI:83421"/>
        <dbReference type="ChEBI" id="CHEBI:456216"/>
        <dbReference type="EC" id="2.7.11.1"/>
    </reaction>
</comment>
<keyword evidence="4" id="KW-0547">Nucleotide-binding</keyword>
<dbReference type="Gene3D" id="1.10.510.10">
    <property type="entry name" value="Transferase(Phosphotransferase) domain 1"/>
    <property type="match status" value="2"/>
</dbReference>
<keyword evidence="15" id="KW-1185">Reference proteome</keyword>
<dbReference type="EMBL" id="MCFL01000028">
    <property type="protein sequence ID" value="ORZ34425.1"/>
    <property type="molecule type" value="Genomic_DNA"/>
</dbReference>
<evidence type="ECO:0000256" key="5">
    <source>
        <dbReference type="ARBA" id="ARBA00022777"/>
    </source>
</evidence>
<keyword evidence="5" id="KW-0418">Kinase</keyword>
<name>A0A1Y2HIP0_9FUNG</name>
<feature type="compositionally biased region" description="Basic and acidic residues" evidence="10">
    <location>
        <begin position="193"/>
        <end position="208"/>
    </location>
</feature>
<dbReference type="CDD" id="cd17546">
    <property type="entry name" value="REC_hyHK_CKI1_RcsC-like"/>
    <property type="match status" value="1"/>
</dbReference>
<dbReference type="InterPro" id="IPR011006">
    <property type="entry name" value="CheY-like_superfamily"/>
</dbReference>
<dbReference type="OrthoDB" id="162894at2759"/>
<comment type="caution">
    <text evidence="14">The sequence shown here is derived from an EMBL/GenBank/DDBJ whole genome shotgun (WGS) entry which is preliminary data.</text>
</comment>
<evidence type="ECO:0000256" key="6">
    <source>
        <dbReference type="ARBA" id="ARBA00022840"/>
    </source>
</evidence>
<dbReference type="PROSITE" id="PS51285">
    <property type="entry name" value="AGC_KINASE_CTER"/>
    <property type="match status" value="1"/>
</dbReference>
<feature type="region of interest" description="Disordered" evidence="10">
    <location>
        <begin position="349"/>
        <end position="422"/>
    </location>
</feature>
<feature type="compositionally biased region" description="Low complexity" evidence="10">
    <location>
        <begin position="739"/>
        <end position="758"/>
    </location>
</feature>
<reference evidence="14 15" key="1">
    <citation type="submission" date="2016-07" db="EMBL/GenBank/DDBJ databases">
        <title>Pervasive Adenine N6-methylation of Active Genes in Fungi.</title>
        <authorList>
            <consortium name="DOE Joint Genome Institute"/>
            <person name="Mondo S.J."/>
            <person name="Dannebaum R.O."/>
            <person name="Kuo R.C."/>
            <person name="Labutti K."/>
            <person name="Haridas S."/>
            <person name="Kuo A."/>
            <person name="Salamov A."/>
            <person name="Ahrendt S.R."/>
            <person name="Lipzen A."/>
            <person name="Sullivan W."/>
            <person name="Andreopoulos W.B."/>
            <person name="Clum A."/>
            <person name="Lindquist E."/>
            <person name="Daum C."/>
            <person name="Ramamoorthy G.K."/>
            <person name="Gryganskyi A."/>
            <person name="Culley D."/>
            <person name="Magnuson J.K."/>
            <person name="James T.Y."/>
            <person name="O'Malley M.A."/>
            <person name="Stajich J.E."/>
            <person name="Spatafora J.W."/>
            <person name="Visel A."/>
            <person name="Grigoriev I.V."/>
        </authorList>
    </citation>
    <scope>NUCLEOTIDE SEQUENCE [LARGE SCALE GENOMIC DNA]</scope>
    <source>
        <strain evidence="14 15">PL171</strain>
    </source>
</reference>
<evidence type="ECO:0000256" key="3">
    <source>
        <dbReference type="ARBA" id="ARBA00022679"/>
    </source>
</evidence>
<evidence type="ECO:0000256" key="9">
    <source>
        <dbReference type="PROSITE-ProRule" id="PRU00169"/>
    </source>
</evidence>
<feature type="domain" description="Response regulatory" evidence="12">
    <location>
        <begin position="768"/>
        <end position="882"/>
    </location>
</feature>
<proteinExistence type="predicted"/>
<evidence type="ECO:0000313" key="15">
    <source>
        <dbReference type="Proteomes" id="UP000193411"/>
    </source>
</evidence>
<dbReference type="PROSITE" id="PS50110">
    <property type="entry name" value="RESPONSE_REGULATORY"/>
    <property type="match status" value="1"/>
</dbReference>
<evidence type="ECO:0000259" key="13">
    <source>
        <dbReference type="PROSITE" id="PS51285"/>
    </source>
</evidence>
<sequence length="890" mass="93147">MVLILEYLHEKRGIIHRDLKPDNFLIHQSGHLKLTDFGLSRIGFLGRRGNSNMTLPPPTLPSSPMVHIKTPMSDSRDSGSEGLALPVNPLLTNYILHSRRGSVVGGPDAAIRASSTNLDSASVSEPFHPLAGGHNSLRGSTANLPSSSGLSVPASSLGPARSAPLVASPLTDSPHSDPATPETGGTGASAPQSREEPPASEASPDRPRTFVGTPDYLAPESILGIGKDDATVDWWALGVILYEFIYGIPPFHGDSVEEVFENIIGHKLELSEELDPEITPEARDLIAKLLNPDPEKRLGAQGAAEVKAHPFFDDVDWEHHMSLTPNFIPQPSTVDDTEYFDSRGAEELEFPGMLSSSPKVQESRKGSVDSASRPSTGGGLSEPSSSGGGGGGSGTRLRRTRTRGRDRERVASGSSNDPRAAADFGNLSYRNVRLLEEQNLTQLQKLSSERTKTITGSLSILSTPSGSCSSLPAALPPQTIKTVNSPRPRSRSTSLTQQRPRISMISAALSSAPKLASAASSDVPSSPMTEGAVDSDSSVGPMSGPESTGTRPINITIPSPTVGSAPRFVGQSPPRSGFMNPPTAPITPLHRSLLAGRQRTLSLSSVTSSGGPRSSGFATEPMSSDSEMMPLPMGARPADVISSGLASGSGSMDASSSLPSTPRSGSVLAQGDMISALSADDAMSTDSVSGSPTASLSRHGLLGVGMSDSPGPQSSVPTSPVVPIYSGSPASPGGPPAPSLGSSPVVQGATRAGTAGNATRRRSDRPIRVLVADDNPIACKILETILRRLGAQCFVVYNGAEAVRLATGSVVFDLIFLDAGMPYLDGERAAQMIRATDNVNRNTVIVGVTGYDPMQLNQRFFNAIYQKMITKNQVLELFDKFGIGNSSPSS</sequence>
<dbReference type="InterPro" id="IPR000961">
    <property type="entry name" value="AGC-kinase_C"/>
</dbReference>
<feature type="domain" description="AGC-kinase C-terminal" evidence="13">
    <location>
        <begin position="313"/>
        <end position="365"/>
    </location>
</feature>
<dbReference type="InterPro" id="IPR011009">
    <property type="entry name" value="Kinase-like_dom_sf"/>
</dbReference>
<feature type="compositionally biased region" description="Polar residues" evidence="10">
    <location>
        <begin position="535"/>
        <end position="562"/>
    </location>
</feature>
<accession>A0A1Y2HIP0</accession>
<dbReference type="SUPFAM" id="SSF52172">
    <property type="entry name" value="CheY-like"/>
    <property type="match status" value="1"/>
</dbReference>
<evidence type="ECO:0000313" key="14">
    <source>
        <dbReference type="EMBL" id="ORZ34425.1"/>
    </source>
</evidence>
<feature type="compositionally biased region" description="Polar residues" evidence="10">
    <location>
        <begin position="684"/>
        <end position="696"/>
    </location>
</feature>
<feature type="compositionally biased region" description="Gly residues" evidence="10">
    <location>
        <begin position="376"/>
        <end position="394"/>
    </location>
</feature>
<dbReference type="InterPro" id="IPR008271">
    <property type="entry name" value="Ser/Thr_kinase_AS"/>
</dbReference>
<gene>
    <name evidence="14" type="ORF">BCR44DRAFT_41628</name>
</gene>
<evidence type="ECO:0000256" key="4">
    <source>
        <dbReference type="ARBA" id="ARBA00022741"/>
    </source>
</evidence>
<feature type="modified residue" description="4-aspartylphosphate" evidence="9">
    <location>
        <position position="818"/>
    </location>
</feature>
<dbReference type="SMART" id="SM00220">
    <property type="entry name" value="S_TKc"/>
    <property type="match status" value="1"/>
</dbReference>
<dbReference type="InterPro" id="IPR050236">
    <property type="entry name" value="Ser_Thr_kinase_AGC"/>
</dbReference>
<feature type="compositionally biased region" description="Low complexity" evidence="10">
    <location>
        <begin position="601"/>
        <end position="615"/>
    </location>
</feature>
<comment type="catalytic activity">
    <reaction evidence="7">
        <text>L-threonyl-[protein] + ATP = O-phospho-L-threonyl-[protein] + ADP + H(+)</text>
        <dbReference type="Rhea" id="RHEA:46608"/>
        <dbReference type="Rhea" id="RHEA-COMP:11060"/>
        <dbReference type="Rhea" id="RHEA-COMP:11605"/>
        <dbReference type="ChEBI" id="CHEBI:15378"/>
        <dbReference type="ChEBI" id="CHEBI:30013"/>
        <dbReference type="ChEBI" id="CHEBI:30616"/>
        <dbReference type="ChEBI" id="CHEBI:61977"/>
        <dbReference type="ChEBI" id="CHEBI:456216"/>
        <dbReference type="EC" id="2.7.11.1"/>
    </reaction>
</comment>
<evidence type="ECO:0000259" key="12">
    <source>
        <dbReference type="PROSITE" id="PS50110"/>
    </source>
</evidence>
<feature type="region of interest" description="Disordered" evidence="10">
    <location>
        <begin position="120"/>
        <end position="213"/>
    </location>
</feature>
<feature type="compositionally biased region" description="Low complexity" evidence="10">
    <location>
        <begin position="709"/>
        <end position="731"/>
    </location>
</feature>
<dbReference type="InterPro" id="IPR001789">
    <property type="entry name" value="Sig_transdc_resp-reg_receiver"/>
</dbReference>
<dbReference type="Gene3D" id="3.40.50.2300">
    <property type="match status" value="1"/>
</dbReference>
<evidence type="ECO:0000256" key="7">
    <source>
        <dbReference type="ARBA" id="ARBA00047899"/>
    </source>
</evidence>
<dbReference type="Proteomes" id="UP000193411">
    <property type="component" value="Unassembled WGS sequence"/>
</dbReference>
<evidence type="ECO:0000256" key="8">
    <source>
        <dbReference type="ARBA" id="ARBA00048679"/>
    </source>
</evidence>
<feature type="compositionally biased region" description="Low complexity" evidence="10">
    <location>
        <begin position="485"/>
        <end position="499"/>
    </location>
</feature>
<dbReference type="PROSITE" id="PS50011">
    <property type="entry name" value="PROTEIN_KINASE_DOM"/>
    <property type="match status" value="1"/>
</dbReference>
<feature type="region of interest" description="Disordered" evidence="10">
    <location>
        <begin position="601"/>
        <end position="667"/>
    </location>
</feature>
<dbReference type="SUPFAM" id="SSF56112">
    <property type="entry name" value="Protein kinase-like (PK-like)"/>
    <property type="match status" value="1"/>
</dbReference>
<dbReference type="SMART" id="SM00448">
    <property type="entry name" value="REC"/>
    <property type="match status" value="1"/>
</dbReference>
<feature type="domain" description="Protein kinase" evidence="11">
    <location>
        <begin position="1"/>
        <end position="312"/>
    </location>
</feature>
<keyword evidence="2" id="KW-0723">Serine/threonine-protein kinase</keyword>
<feature type="compositionally biased region" description="Low complexity" evidence="10">
    <location>
        <begin position="144"/>
        <end position="159"/>
    </location>
</feature>
<dbReference type="Pfam" id="PF00069">
    <property type="entry name" value="Pkinase"/>
    <property type="match status" value="2"/>
</dbReference>
<dbReference type="Pfam" id="PF00072">
    <property type="entry name" value="Response_reg"/>
    <property type="match status" value="1"/>
</dbReference>
<dbReference type="GO" id="GO:0005634">
    <property type="term" value="C:nucleus"/>
    <property type="evidence" value="ECO:0007669"/>
    <property type="project" value="TreeGrafter"/>
</dbReference>
<dbReference type="PROSITE" id="PS00108">
    <property type="entry name" value="PROTEIN_KINASE_ST"/>
    <property type="match status" value="1"/>
</dbReference>
<dbReference type="AlphaFoldDB" id="A0A1Y2HIP0"/>
<evidence type="ECO:0000256" key="2">
    <source>
        <dbReference type="ARBA" id="ARBA00022527"/>
    </source>
</evidence>
<dbReference type="InterPro" id="IPR000719">
    <property type="entry name" value="Prot_kinase_dom"/>
</dbReference>
<feature type="region of interest" description="Disordered" evidence="10">
    <location>
        <begin position="462"/>
        <end position="499"/>
    </location>
</feature>
<keyword evidence="3" id="KW-0808">Transferase</keyword>
<keyword evidence="9" id="KW-0597">Phosphoprotein</keyword>
<organism evidence="14 15">
    <name type="scientific">Catenaria anguillulae PL171</name>
    <dbReference type="NCBI Taxonomy" id="765915"/>
    <lineage>
        <taxon>Eukaryota</taxon>
        <taxon>Fungi</taxon>
        <taxon>Fungi incertae sedis</taxon>
        <taxon>Blastocladiomycota</taxon>
        <taxon>Blastocladiomycetes</taxon>
        <taxon>Blastocladiales</taxon>
        <taxon>Catenariaceae</taxon>
        <taxon>Catenaria</taxon>
    </lineage>
</organism>
<feature type="compositionally biased region" description="Low complexity" evidence="10">
    <location>
        <begin position="642"/>
        <end position="666"/>
    </location>
</feature>
<evidence type="ECO:0000256" key="1">
    <source>
        <dbReference type="ARBA" id="ARBA00012513"/>
    </source>
</evidence>
<evidence type="ECO:0000256" key="10">
    <source>
        <dbReference type="SAM" id="MobiDB-lite"/>
    </source>
</evidence>
<dbReference type="EC" id="2.7.11.1" evidence="1"/>
<dbReference type="GO" id="GO:0005737">
    <property type="term" value="C:cytoplasm"/>
    <property type="evidence" value="ECO:0007669"/>
    <property type="project" value="TreeGrafter"/>
</dbReference>